<comment type="caution">
    <text evidence="2">The sequence shown here is derived from an EMBL/GenBank/DDBJ whole genome shotgun (WGS) entry which is preliminary data.</text>
</comment>
<proteinExistence type="predicted"/>
<evidence type="ECO:0000313" key="2">
    <source>
        <dbReference type="EMBL" id="HGZ11809.1"/>
    </source>
</evidence>
<keyword evidence="1" id="KW-0812">Transmembrane</keyword>
<feature type="transmembrane region" description="Helical" evidence="1">
    <location>
        <begin position="37"/>
        <end position="57"/>
    </location>
</feature>
<dbReference type="EMBL" id="DTKJ01000043">
    <property type="protein sequence ID" value="HGZ11809.1"/>
    <property type="molecule type" value="Genomic_DNA"/>
</dbReference>
<keyword evidence="1" id="KW-0472">Membrane</keyword>
<gene>
    <name evidence="2" type="ORF">ENW48_06280</name>
</gene>
<keyword evidence="1" id="KW-1133">Transmembrane helix</keyword>
<name>A0A7C5AM13_9BACT</name>
<evidence type="ECO:0000256" key="1">
    <source>
        <dbReference type="SAM" id="Phobius"/>
    </source>
</evidence>
<reference evidence="2" key="1">
    <citation type="journal article" date="2020" name="mSystems">
        <title>Genome- and Community-Level Interaction Insights into Carbon Utilization and Element Cycling Functions of Hydrothermarchaeota in Hydrothermal Sediment.</title>
        <authorList>
            <person name="Zhou Z."/>
            <person name="Liu Y."/>
            <person name="Xu W."/>
            <person name="Pan J."/>
            <person name="Luo Z.H."/>
            <person name="Li M."/>
        </authorList>
    </citation>
    <scope>NUCLEOTIDE SEQUENCE [LARGE SCALE GENOMIC DNA]</scope>
    <source>
        <strain evidence="2">SpSt-853</strain>
    </source>
</reference>
<organism evidence="2">
    <name type="scientific">Desulfobacca acetoxidans</name>
    <dbReference type="NCBI Taxonomy" id="60893"/>
    <lineage>
        <taxon>Bacteria</taxon>
        <taxon>Pseudomonadati</taxon>
        <taxon>Thermodesulfobacteriota</taxon>
        <taxon>Desulfobaccia</taxon>
        <taxon>Desulfobaccales</taxon>
        <taxon>Desulfobaccaceae</taxon>
        <taxon>Desulfobacca</taxon>
    </lineage>
</organism>
<accession>A0A7C5AM13</accession>
<sequence length="119" mass="13614">MPTNLVLRMSTFSQALLSRNRKLRVETNPWSRTLGRLLLFLLVGLTCICLLGAWVNLKLTALNYEISRARETQKQLMEINRKLRVELSHLTSISRLEKLAESYAMGPPRPGQVVKLLQP</sequence>
<protein>
    <recommendedName>
        <fullName evidence="3">Cell division protein FtsL</fullName>
    </recommendedName>
</protein>
<evidence type="ECO:0008006" key="3">
    <source>
        <dbReference type="Google" id="ProtNLM"/>
    </source>
</evidence>
<dbReference type="AlphaFoldDB" id="A0A7C5AM13"/>